<sequence length="274" mass="30910">MSESKKPPHPIESKDIVSAVAATALSVGAELAKSSNADIGQLALVGGISVLPTILGWGTSLHAQRKVKEAHRLWDTITSEWAKHEEMQPEEIAARLEERLRSERKEARYMHETIWRSIRGLMEAVDDAATVPLAVLAQEYLRNEQGPDAFFRGVVSLLQELNRREMLEVCAMLKWALNSDVSNTACIVADHRDGRWMLRLEQIMPKDESGTWTTRKGPYVDSMISEPDRILFLLEQNRLTVQTHIERGLPSIVDTVLVRTTAERLCSYLDLIED</sequence>
<dbReference type="RefSeq" id="WP_272459579.1">
    <property type="nucleotide sequence ID" value="NZ_JAGTJJ010000051.1"/>
</dbReference>
<proteinExistence type="predicted"/>
<dbReference type="EMBL" id="JAGTJJ010000051">
    <property type="protein sequence ID" value="MDC3987297.1"/>
    <property type="molecule type" value="Genomic_DNA"/>
</dbReference>
<evidence type="ECO:0000313" key="2">
    <source>
        <dbReference type="Proteomes" id="UP001151081"/>
    </source>
</evidence>
<organism evidence="1 2">
    <name type="scientific">Polyangium jinanense</name>
    <dbReference type="NCBI Taxonomy" id="2829994"/>
    <lineage>
        <taxon>Bacteria</taxon>
        <taxon>Pseudomonadati</taxon>
        <taxon>Myxococcota</taxon>
        <taxon>Polyangia</taxon>
        <taxon>Polyangiales</taxon>
        <taxon>Polyangiaceae</taxon>
        <taxon>Polyangium</taxon>
    </lineage>
</organism>
<name>A0A9X3XAS5_9BACT</name>
<keyword evidence="2" id="KW-1185">Reference proteome</keyword>
<comment type="caution">
    <text evidence="1">The sequence shown here is derived from an EMBL/GenBank/DDBJ whole genome shotgun (WGS) entry which is preliminary data.</text>
</comment>
<accession>A0A9X3XAS5</accession>
<reference evidence="1 2" key="1">
    <citation type="submission" date="2021-04" db="EMBL/GenBank/DDBJ databases">
        <title>Genome analysis of Polyangium sp.</title>
        <authorList>
            <person name="Li Y."/>
            <person name="Wang J."/>
        </authorList>
    </citation>
    <scope>NUCLEOTIDE SEQUENCE [LARGE SCALE GENOMIC DNA]</scope>
    <source>
        <strain evidence="1 2">SDU14</strain>
    </source>
</reference>
<evidence type="ECO:0000313" key="1">
    <source>
        <dbReference type="EMBL" id="MDC3987297.1"/>
    </source>
</evidence>
<gene>
    <name evidence="1" type="ORF">KEG57_42910</name>
</gene>
<dbReference type="Proteomes" id="UP001151081">
    <property type="component" value="Unassembled WGS sequence"/>
</dbReference>
<dbReference type="AlphaFoldDB" id="A0A9X3XAS5"/>
<protein>
    <submittedName>
        <fullName evidence="1">Uncharacterized protein</fullName>
    </submittedName>
</protein>